<dbReference type="EMBL" id="JXKH01000002">
    <property type="protein sequence ID" value="OJG19133.1"/>
    <property type="molecule type" value="Genomic_DNA"/>
</dbReference>
<dbReference type="STRING" id="214095.RU97_GL000704"/>
<name>A0A1L8RHE1_9ENTE</name>
<keyword evidence="3" id="KW-1185">Reference proteome</keyword>
<dbReference type="GO" id="GO:0016747">
    <property type="term" value="F:acyltransferase activity, transferring groups other than amino-acyl groups"/>
    <property type="evidence" value="ECO:0007669"/>
    <property type="project" value="InterPro"/>
</dbReference>
<dbReference type="CDD" id="cd04301">
    <property type="entry name" value="NAT_SF"/>
    <property type="match status" value="1"/>
</dbReference>
<reference evidence="2 3" key="1">
    <citation type="submission" date="2014-12" db="EMBL/GenBank/DDBJ databases">
        <title>Draft genome sequences of 29 type strains of Enterococci.</title>
        <authorList>
            <person name="Zhong Z."/>
            <person name="Sun Z."/>
            <person name="Liu W."/>
            <person name="Zhang W."/>
            <person name="Zhang H."/>
        </authorList>
    </citation>
    <scope>NUCLEOTIDE SEQUENCE [LARGE SCALE GENOMIC DNA]</scope>
    <source>
        <strain evidence="2 3">DSM 17029</strain>
    </source>
</reference>
<dbReference type="InterPro" id="IPR000182">
    <property type="entry name" value="GNAT_dom"/>
</dbReference>
<organism evidence="2 3">
    <name type="scientific">Enterococcus canis</name>
    <dbReference type="NCBI Taxonomy" id="214095"/>
    <lineage>
        <taxon>Bacteria</taxon>
        <taxon>Bacillati</taxon>
        <taxon>Bacillota</taxon>
        <taxon>Bacilli</taxon>
        <taxon>Lactobacillales</taxon>
        <taxon>Enterococcaceae</taxon>
        <taxon>Enterococcus</taxon>
    </lineage>
</organism>
<dbReference type="RefSeq" id="WP_067389217.1">
    <property type="nucleotide sequence ID" value="NZ_JXKH01000002.1"/>
</dbReference>
<dbReference type="Gene3D" id="3.40.630.30">
    <property type="match status" value="1"/>
</dbReference>
<evidence type="ECO:0000313" key="3">
    <source>
        <dbReference type="Proteomes" id="UP000181884"/>
    </source>
</evidence>
<comment type="caution">
    <text evidence="2">The sequence shown here is derived from an EMBL/GenBank/DDBJ whole genome shotgun (WGS) entry which is preliminary data.</text>
</comment>
<dbReference type="PROSITE" id="PS51186">
    <property type="entry name" value="GNAT"/>
    <property type="match status" value="1"/>
</dbReference>
<dbReference type="Proteomes" id="UP000181884">
    <property type="component" value="Unassembled WGS sequence"/>
</dbReference>
<proteinExistence type="predicted"/>
<dbReference type="InterPro" id="IPR016181">
    <property type="entry name" value="Acyl_CoA_acyltransferase"/>
</dbReference>
<keyword evidence="2" id="KW-0808">Transferase</keyword>
<evidence type="ECO:0000259" key="1">
    <source>
        <dbReference type="PROSITE" id="PS51186"/>
    </source>
</evidence>
<sequence>MLPSQSLVIRKMVLEDINLIATSFRAQGWDGRETVLTQYYREQEAGERVVFVAEVTELVGYVTLKPVATEGPFKDRYPEIVDFNIFERFQKHGYGSLLIASVEERAKEMAAIVTLGVGLHAGYGPAQRLYSKRGYVPDGSGVWYKNEPLKMNALCRNDDELVLYLSKELER</sequence>
<feature type="domain" description="N-acetyltransferase" evidence="1">
    <location>
        <begin position="7"/>
        <end position="170"/>
    </location>
</feature>
<accession>A0A1L8RHE1</accession>
<dbReference type="AlphaFoldDB" id="A0A1L8RHE1"/>
<protein>
    <submittedName>
        <fullName evidence="2">GNAT family acetyltransferase</fullName>
    </submittedName>
</protein>
<gene>
    <name evidence="2" type="ORF">RU97_GL000704</name>
</gene>
<evidence type="ECO:0000313" key="2">
    <source>
        <dbReference type="EMBL" id="OJG19133.1"/>
    </source>
</evidence>
<dbReference type="SUPFAM" id="SSF55729">
    <property type="entry name" value="Acyl-CoA N-acyltransferases (Nat)"/>
    <property type="match status" value="1"/>
</dbReference>
<dbReference type="Pfam" id="PF00583">
    <property type="entry name" value="Acetyltransf_1"/>
    <property type="match status" value="1"/>
</dbReference>